<dbReference type="AlphaFoldDB" id="A0A6J6GT18"/>
<dbReference type="GO" id="GO:0005576">
    <property type="term" value="C:extracellular region"/>
    <property type="evidence" value="ECO:0007669"/>
    <property type="project" value="UniProtKB-SubCell"/>
</dbReference>
<evidence type="ECO:0000313" key="4">
    <source>
        <dbReference type="EMBL" id="CAB4602244.1"/>
    </source>
</evidence>
<gene>
    <name evidence="4" type="ORF">UFOPK1826_00747</name>
</gene>
<accession>A0A6J6GT18</accession>
<comment type="subcellular location">
    <subcellularLocation>
        <location evidence="1">Secreted</location>
    </subcellularLocation>
</comment>
<reference evidence="4" key="1">
    <citation type="submission" date="2020-05" db="EMBL/GenBank/DDBJ databases">
        <authorList>
            <person name="Chiriac C."/>
            <person name="Salcher M."/>
            <person name="Ghai R."/>
            <person name="Kavagutti S V."/>
        </authorList>
    </citation>
    <scope>NUCLEOTIDE SEQUENCE</scope>
</reference>
<dbReference type="PANTHER" id="PTHR34216:SF3">
    <property type="entry name" value="POLY-BETA-1,6-N-ACETYL-D-GLUCOSAMINE N-DEACETYLASE"/>
    <property type="match status" value="1"/>
</dbReference>
<dbReference type="PANTHER" id="PTHR34216">
    <property type="match status" value="1"/>
</dbReference>
<dbReference type="GO" id="GO:0016810">
    <property type="term" value="F:hydrolase activity, acting on carbon-nitrogen (but not peptide) bonds"/>
    <property type="evidence" value="ECO:0007669"/>
    <property type="project" value="InterPro"/>
</dbReference>
<dbReference type="PROSITE" id="PS51677">
    <property type="entry name" value="NODB"/>
    <property type="match status" value="1"/>
</dbReference>
<protein>
    <submittedName>
        <fullName evidence="4">Unannotated protein</fullName>
    </submittedName>
</protein>
<dbReference type="InterPro" id="IPR011330">
    <property type="entry name" value="Glyco_hydro/deAcase_b/a-brl"/>
</dbReference>
<dbReference type="EMBL" id="CAEZUN010000079">
    <property type="protein sequence ID" value="CAB4602244.1"/>
    <property type="molecule type" value="Genomic_DNA"/>
</dbReference>
<feature type="domain" description="NodB homology" evidence="3">
    <location>
        <begin position="83"/>
        <end position="261"/>
    </location>
</feature>
<name>A0A6J6GT18_9ZZZZ</name>
<evidence type="ECO:0000259" key="3">
    <source>
        <dbReference type="PROSITE" id="PS51677"/>
    </source>
</evidence>
<dbReference type="Pfam" id="PF01522">
    <property type="entry name" value="Polysacc_deac_1"/>
    <property type="match status" value="1"/>
</dbReference>
<dbReference type="InterPro" id="IPR002509">
    <property type="entry name" value="NODB_dom"/>
</dbReference>
<evidence type="ECO:0000256" key="2">
    <source>
        <dbReference type="ARBA" id="ARBA00022729"/>
    </source>
</evidence>
<proteinExistence type="predicted"/>
<sequence>MNLMKYRAAQVVSTANLVSKFKKQNLRRVLMYHSVLKNTESAFRKSDIYSISETYFTSHVEYLARQSNSVNRRVVSLEDSSSSGVSVTFDDGYKDTLTIAAPILCKKNLPFHVFVTPANVISGDNRYLSEAELVSLSKLPGVTIGAHGFSHQHLNTLQATEITDELMSSKDWLENLTQRNITTMSYPHGAFNSQVQEIAASVGYLYAATSSWGCYQVGVKPLEIPRIDVWNLDNQTTLKQKLNGQWDWIGKLLSPLQATIK</sequence>
<organism evidence="4">
    <name type="scientific">freshwater metagenome</name>
    <dbReference type="NCBI Taxonomy" id="449393"/>
    <lineage>
        <taxon>unclassified sequences</taxon>
        <taxon>metagenomes</taxon>
        <taxon>ecological metagenomes</taxon>
    </lineage>
</organism>
<evidence type="ECO:0000256" key="1">
    <source>
        <dbReference type="ARBA" id="ARBA00004613"/>
    </source>
</evidence>
<dbReference type="InterPro" id="IPR051398">
    <property type="entry name" value="Polysacch_Deacetylase"/>
</dbReference>
<dbReference type="GO" id="GO:0005975">
    <property type="term" value="P:carbohydrate metabolic process"/>
    <property type="evidence" value="ECO:0007669"/>
    <property type="project" value="InterPro"/>
</dbReference>
<keyword evidence="2" id="KW-0732">Signal</keyword>
<dbReference type="SUPFAM" id="SSF88713">
    <property type="entry name" value="Glycoside hydrolase/deacetylase"/>
    <property type="match status" value="1"/>
</dbReference>
<dbReference type="CDD" id="cd10918">
    <property type="entry name" value="CE4_NodB_like_5s_6s"/>
    <property type="match status" value="1"/>
</dbReference>
<dbReference type="Gene3D" id="3.20.20.370">
    <property type="entry name" value="Glycoside hydrolase/deacetylase"/>
    <property type="match status" value="1"/>
</dbReference>